<dbReference type="SUPFAM" id="SSF56935">
    <property type="entry name" value="Porins"/>
    <property type="match status" value="1"/>
</dbReference>
<dbReference type="Pfam" id="PF07715">
    <property type="entry name" value="Plug"/>
    <property type="match status" value="1"/>
</dbReference>
<protein>
    <submittedName>
        <fullName evidence="8">TonB-dependent receptor, putative</fullName>
    </submittedName>
</protein>
<dbReference type="InterPro" id="IPR012910">
    <property type="entry name" value="Plug_dom"/>
</dbReference>
<evidence type="ECO:0000313" key="9">
    <source>
        <dbReference type="Proteomes" id="UP000032726"/>
    </source>
</evidence>
<evidence type="ECO:0000259" key="6">
    <source>
        <dbReference type="Pfam" id="PF07715"/>
    </source>
</evidence>
<evidence type="ECO:0000256" key="4">
    <source>
        <dbReference type="SAM" id="MobiDB-lite"/>
    </source>
</evidence>
<keyword evidence="8" id="KW-0675">Receptor</keyword>
<evidence type="ECO:0000256" key="2">
    <source>
        <dbReference type="ARBA" id="ARBA00023136"/>
    </source>
</evidence>
<dbReference type="InterPro" id="IPR008969">
    <property type="entry name" value="CarboxyPept-like_regulatory"/>
</dbReference>
<dbReference type="GO" id="GO:0009279">
    <property type="term" value="C:cell outer membrane"/>
    <property type="evidence" value="ECO:0007669"/>
    <property type="project" value="UniProtKB-SubCell"/>
</dbReference>
<dbReference type="InterPro" id="IPR037066">
    <property type="entry name" value="Plug_dom_sf"/>
</dbReference>
<dbReference type="PANTHER" id="PTHR40980:SF4">
    <property type="entry name" value="TONB-DEPENDENT RECEPTOR-LIKE BETA-BARREL DOMAIN-CONTAINING PROTEIN"/>
    <property type="match status" value="1"/>
</dbReference>
<keyword evidence="5" id="KW-0732">Signal</keyword>
<name>A0A0D5YWG8_9FLAO</name>
<reference evidence="8 9" key="1">
    <citation type="submission" date="2015-03" db="EMBL/GenBank/DDBJ databases">
        <title>Complete genome sequence of Muricauda lutaonensis CC-HSB-11T, isolated from a coastal hot spring.</title>
        <authorList>
            <person name="Kim K.M."/>
        </authorList>
    </citation>
    <scope>NUCLEOTIDE SEQUENCE [LARGE SCALE GENOMIC DNA]</scope>
    <source>
        <strain evidence="8 9">CC-HSB-11</strain>
    </source>
</reference>
<evidence type="ECO:0000256" key="5">
    <source>
        <dbReference type="SAM" id="SignalP"/>
    </source>
</evidence>
<comment type="subcellular location">
    <subcellularLocation>
        <location evidence="1">Cell outer membrane</location>
    </subcellularLocation>
</comment>
<dbReference type="EMBL" id="CP011071">
    <property type="protein sequence ID" value="AKA36203.1"/>
    <property type="molecule type" value="Genomic_DNA"/>
</dbReference>
<keyword evidence="3" id="KW-0998">Cell outer membrane</keyword>
<dbReference type="Pfam" id="PF13715">
    <property type="entry name" value="CarbopepD_reg_2"/>
    <property type="match status" value="1"/>
</dbReference>
<dbReference type="KEGG" id="mlt:VC82_2641"/>
<accession>A0A0D5YWG8</accession>
<dbReference type="Gene3D" id="2.40.170.20">
    <property type="entry name" value="TonB-dependent receptor, beta-barrel domain"/>
    <property type="match status" value="1"/>
</dbReference>
<gene>
    <name evidence="8" type="ORF">VC82_2641</name>
</gene>
<proteinExistence type="predicted"/>
<keyword evidence="9" id="KW-1185">Reference proteome</keyword>
<dbReference type="OrthoDB" id="8764943at2"/>
<dbReference type="SUPFAM" id="SSF49464">
    <property type="entry name" value="Carboxypeptidase regulatory domain-like"/>
    <property type="match status" value="1"/>
</dbReference>
<dbReference type="Pfam" id="PF14905">
    <property type="entry name" value="OMP_b-brl_3"/>
    <property type="match status" value="1"/>
</dbReference>
<evidence type="ECO:0000259" key="7">
    <source>
        <dbReference type="Pfam" id="PF14905"/>
    </source>
</evidence>
<sequence>MYRRIVLLFFLISALSFSQRPSGQGGQSQPITVTGEVVDKDTGQPLEYATIILEPVRNPESVTGGITDLNGKFEVETRPGMYNISVEYLTYETFKKERQLLRADTDLGQIALAIDVSQLEEVEVIAERTTVELRLDKKIYNVGKDLTVRGGTVSDVLDNVPSVSVDVEGNVQLRGNDDVRILINGKPSAITGLNSTDALRQLPAESIEKVEVITSPSARYDAEGSGGIINIILRRSKLQGLNGALTSNIGYPNSAGINGNLNFRAGDVNIFTNTGYNYRERPGNSLNDTDFFDASGNFTNSLREEREFDRVRKGLNANFGVEWYVNQTASITQSIFIRDSDNSSETTNTFFQEDAAGNRSSGFRFDPETEEDKTFQYSFNFDKQFNGDSEHKLTFAFQYETTDEVEESLIVQNGFDSESVRTAEDQQRLFLQTDYVVPVGKSGQFELGYRGDFNTLETDYDVVFINPTVDELGITNPSNVLDYKETINAVYTQFGTKFDKFSFLAGLRYEATRLIINQIETNDFNRNNFDGLFPTLNLNYEISEKESFQFGYNRRIRRPRSRFLNPFPSRSSPTNLFQGNPTLTPSFSNQVDLGYLKRFEKVTLNSSVYFQRATDVISFITEDTGEDTFFDGEQVSILRRTPVNLARNDRYGFEVTTNYRPSRKWNLNANFNIFNLITRGDFNGQNFDAENLSWFVRLNNKITLPAKIDWQTRMFYRGPVENAQTRNQGIFSLNLAFSKDFFNEKASLAFNISDVFNSRKRVSETVTPFFESDSEFQWRVRSFNLAFTYRFNQKKRRGGERERDFDGGDEEFGTP</sequence>
<dbReference type="Gene3D" id="2.60.40.1120">
    <property type="entry name" value="Carboxypeptidase-like, regulatory domain"/>
    <property type="match status" value="1"/>
</dbReference>
<dbReference type="Proteomes" id="UP000032726">
    <property type="component" value="Chromosome"/>
</dbReference>
<feature type="domain" description="Outer membrane protein beta-barrel" evidence="7">
    <location>
        <begin position="388"/>
        <end position="789"/>
    </location>
</feature>
<dbReference type="AlphaFoldDB" id="A0A0D5YWG8"/>
<dbReference type="InterPro" id="IPR041700">
    <property type="entry name" value="OMP_b-brl_3"/>
</dbReference>
<evidence type="ECO:0000313" key="8">
    <source>
        <dbReference type="EMBL" id="AKA36203.1"/>
    </source>
</evidence>
<feature type="domain" description="TonB-dependent receptor plug" evidence="6">
    <location>
        <begin position="151"/>
        <end position="228"/>
    </location>
</feature>
<keyword evidence="2" id="KW-0472">Membrane</keyword>
<dbReference type="InterPro" id="IPR036942">
    <property type="entry name" value="Beta-barrel_TonB_sf"/>
</dbReference>
<evidence type="ECO:0000256" key="3">
    <source>
        <dbReference type="ARBA" id="ARBA00023237"/>
    </source>
</evidence>
<dbReference type="PANTHER" id="PTHR40980">
    <property type="entry name" value="PLUG DOMAIN-CONTAINING PROTEIN"/>
    <property type="match status" value="1"/>
</dbReference>
<feature type="chain" id="PRO_5002300219" evidence="5">
    <location>
        <begin position="19"/>
        <end position="815"/>
    </location>
</feature>
<organism evidence="8 9">
    <name type="scientific">Flagellimonas lutaonensis</name>
    <dbReference type="NCBI Taxonomy" id="516051"/>
    <lineage>
        <taxon>Bacteria</taxon>
        <taxon>Pseudomonadati</taxon>
        <taxon>Bacteroidota</taxon>
        <taxon>Flavobacteriia</taxon>
        <taxon>Flavobacteriales</taxon>
        <taxon>Flavobacteriaceae</taxon>
        <taxon>Flagellimonas</taxon>
    </lineage>
</organism>
<dbReference type="Gene3D" id="2.170.130.10">
    <property type="entry name" value="TonB-dependent receptor, plug domain"/>
    <property type="match status" value="1"/>
</dbReference>
<dbReference type="HOGENOM" id="CLU_017617_0_0_10"/>
<dbReference type="RefSeq" id="WP_045802769.1">
    <property type="nucleotide sequence ID" value="NZ_CP011071.1"/>
</dbReference>
<feature type="signal peptide" evidence="5">
    <location>
        <begin position="1"/>
        <end position="18"/>
    </location>
</feature>
<dbReference type="STRING" id="516051.VC82_2641"/>
<evidence type="ECO:0000256" key="1">
    <source>
        <dbReference type="ARBA" id="ARBA00004442"/>
    </source>
</evidence>
<dbReference type="PATRIC" id="fig|516051.4.peg.2708"/>
<feature type="region of interest" description="Disordered" evidence="4">
    <location>
        <begin position="796"/>
        <end position="815"/>
    </location>
</feature>